<proteinExistence type="predicted"/>
<dbReference type="Proteomes" id="UP000799118">
    <property type="component" value="Unassembled WGS sequence"/>
</dbReference>
<name>A0A6A4HEF4_9AGAR</name>
<reference evidence="1" key="1">
    <citation type="journal article" date="2019" name="Environ. Microbiol.">
        <title>Fungal ecological strategies reflected in gene transcription - a case study of two litter decomposers.</title>
        <authorList>
            <person name="Barbi F."/>
            <person name="Kohler A."/>
            <person name="Barry K."/>
            <person name="Baskaran P."/>
            <person name="Daum C."/>
            <person name="Fauchery L."/>
            <person name="Ihrmark K."/>
            <person name="Kuo A."/>
            <person name="LaButti K."/>
            <person name="Lipzen A."/>
            <person name="Morin E."/>
            <person name="Grigoriev I.V."/>
            <person name="Henrissat B."/>
            <person name="Lindahl B."/>
            <person name="Martin F."/>
        </authorList>
    </citation>
    <scope>NUCLEOTIDE SEQUENCE</scope>
    <source>
        <strain evidence="1">JB14</strain>
    </source>
</reference>
<organism evidence="1 2">
    <name type="scientific">Gymnopus androsaceus JB14</name>
    <dbReference type="NCBI Taxonomy" id="1447944"/>
    <lineage>
        <taxon>Eukaryota</taxon>
        <taxon>Fungi</taxon>
        <taxon>Dikarya</taxon>
        <taxon>Basidiomycota</taxon>
        <taxon>Agaricomycotina</taxon>
        <taxon>Agaricomycetes</taxon>
        <taxon>Agaricomycetidae</taxon>
        <taxon>Agaricales</taxon>
        <taxon>Marasmiineae</taxon>
        <taxon>Omphalotaceae</taxon>
        <taxon>Gymnopus</taxon>
    </lineage>
</organism>
<dbReference type="AlphaFoldDB" id="A0A6A4HEF4"/>
<dbReference type="Gene3D" id="2.60.120.10">
    <property type="entry name" value="Jelly Rolls"/>
    <property type="match status" value="1"/>
</dbReference>
<gene>
    <name evidence="1" type="ORF">BT96DRAFT_97112</name>
</gene>
<dbReference type="EMBL" id="ML769508">
    <property type="protein sequence ID" value="KAE9396789.1"/>
    <property type="molecule type" value="Genomic_DNA"/>
</dbReference>
<keyword evidence="2" id="KW-1185">Reference proteome</keyword>
<evidence type="ECO:0000313" key="1">
    <source>
        <dbReference type="EMBL" id="KAE9396789.1"/>
    </source>
</evidence>
<protein>
    <submittedName>
        <fullName evidence="1">Uncharacterized protein</fullName>
    </submittedName>
</protein>
<dbReference type="OrthoDB" id="3044887at2759"/>
<dbReference type="InterPro" id="IPR014710">
    <property type="entry name" value="RmlC-like_jellyroll"/>
</dbReference>
<evidence type="ECO:0000313" key="2">
    <source>
        <dbReference type="Proteomes" id="UP000799118"/>
    </source>
</evidence>
<accession>A0A6A4HEF4</accession>
<sequence>MSFRAYRLPSNSSTDSARSVSLEEFTALGWKILPSQLSPQDLEQTARKLAQELGYPLTEGSVVPFSFKDLATNSQQMAREKLAKLAQISPEADRVISQEAIVIVTEGSLKFDVEDIISKNWIRVEIPGNGGTLLRAPAGAKYRISFDQQSMNLVGVAFLKGVLANVEIIEAKDLETHAVRKAYLRNIRQA</sequence>